<dbReference type="Pfam" id="PF16819">
    <property type="entry name" value="DUF5074"/>
    <property type="match status" value="1"/>
</dbReference>
<evidence type="ECO:0000313" key="2">
    <source>
        <dbReference type="EMBL" id="KAA5423311.1"/>
    </source>
</evidence>
<dbReference type="SUPFAM" id="SSF101898">
    <property type="entry name" value="NHL repeat"/>
    <property type="match status" value="1"/>
</dbReference>
<keyword evidence="1" id="KW-0732">Signal</keyword>
<sequence length="366" mass="41044">MKVRSLLFSTLCMLAISVTFTSCSDDDDAPWNDEGTKVELPQRRIFILNEGKADNNNAGIAFYAPNRDANDSNNNFIANIYFKQNEKQLGDTGQDILEYEDNIYVIVSGSSLLLKLNAAAVEEARLSFSSSDGQPRYMAAKDGKIYVTLWSGKVARIDSRTMKIEAYVDVNANPEQIVENEGKLYVANSGYGEGTDVSVIDLNTFKKEKDIPVVKNPNRILESNDEVYLLSWGIWTNVLGEGYTFQRIKSDDTVESIAVASAFAEHDDTIFLIYSDWKSDGYEHIFSTYNTKTHKLTEGNFLKNAPQELLSSSIYGFNIDPETGEFYISTSDYVSNGDIYRFKKDGTFAEKFDCGGINPSKMIFLQ</sequence>
<dbReference type="PROSITE" id="PS51257">
    <property type="entry name" value="PROKAR_LIPOPROTEIN"/>
    <property type="match status" value="1"/>
</dbReference>
<dbReference type="InterPro" id="IPR051200">
    <property type="entry name" value="Host-pathogen_enzymatic-act"/>
</dbReference>
<dbReference type="RefSeq" id="WP_007219000.1">
    <property type="nucleotide sequence ID" value="NZ_CABMLT010000031.1"/>
</dbReference>
<evidence type="ECO:0000313" key="3">
    <source>
        <dbReference type="Proteomes" id="UP000448877"/>
    </source>
</evidence>
<protein>
    <recommendedName>
        <fullName evidence="4">YncE family protein</fullName>
    </recommendedName>
</protein>
<reference evidence="2 3" key="1">
    <citation type="journal article" date="2019" name="Nat. Med.">
        <title>A library of human gut bacterial isolates paired with longitudinal multiomics data enables mechanistic microbiome research.</title>
        <authorList>
            <person name="Poyet M."/>
            <person name="Groussin M."/>
            <person name="Gibbons S.M."/>
            <person name="Avila-Pacheco J."/>
            <person name="Jiang X."/>
            <person name="Kearney S.M."/>
            <person name="Perrotta A.R."/>
            <person name="Berdy B."/>
            <person name="Zhao S."/>
            <person name="Lieberman T.D."/>
            <person name="Swanson P.K."/>
            <person name="Smith M."/>
            <person name="Roesemann S."/>
            <person name="Alexander J.E."/>
            <person name="Rich S.A."/>
            <person name="Livny J."/>
            <person name="Vlamakis H."/>
            <person name="Clish C."/>
            <person name="Bullock K."/>
            <person name="Deik A."/>
            <person name="Scott J."/>
            <person name="Pierce K.A."/>
            <person name="Xavier R.J."/>
            <person name="Alm E.J."/>
        </authorList>
    </citation>
    <scope>NUCLEOTIDE SEQUENCE [LARGE SCALE GENOMIC DNA]</scope>
    <source>
        <strain evidence="2 3">BIOML-A6</strain>
    </source>
</reference>
<dbReference type="InterPro" id="IPR015943">
    <property type="entry name" value="WD40/YVTN_repeat-like_dom_sf"/>
</dbReference>
<dbReference type="InterPro" id="IPR031815">
    <property type="entry name" value="DUF5074"/>
</dbReference>
<gene>
    <name evidence="2" type="ORF">F2Y81_01700</name>
</gene>
<dbReference type="EMBL" id="VVYV01000002">
    <property type="protein sequence ID" value="KAA5423311.1"/>
    <property type="molecule type" value="Genomic_DNA"/>
</dbReference>
<organism evidence="2 3">
    <name type="scientific">Bacteroides cellulosilyticus</name>
    <dbReference type="NCBI Taxonomy" id="246787"/>
    <lineage>
        <taxon>Bacteria</taxon>
        <taxon>Pseudomonadati</taxon>
        <taxon>Bacteroidota</taxon>
        <taxon>Bacteroidia</taxon>
        <taxon>Bacteroidales</taxon>
        <taxon>Bacteroidaceae</taxon>
        <taxon>Bacteroides</taxon>
    </lineage>
</organism>
<dbReference type="PANTHER" id="PTHR47197:SF3">
    <property type="entry name" value="DIHYDRO-HEME D1 DEHYDROGENASE"/>
    <property type="match status" value="1"/>
</dbReference>
<comment type="caution">
    <text evidence="2">The sequence shown here is derived from an EMBL/GenBank/DDBJ whole genome shotgun (WGS) entry which is preliminary data.</text>
</comment>
<dbReference type="Gene3D" id="2.130.10.10">
    <property type="entry name" value="YVTN repeat-like/Quinoprotein amine dehydrogenase"/>
    <property type="match status" value="1"/>
</dbReference>
<proteinExistence type="predicted"/>
<feature type="chain" id="PRO_5030020047" description="YncE family protein" evidence="1">
    <location>
        <begin position="25"/>
        <end position="366"/>
    </location>
</feature>
<accession>A0A108T2E5</accession>
<dbReference type="Proteomes" id="UP000448877">
    <property type="component" value="Unassembled WGS sequence"/>
</dbReference>
<name>A0A108T2E5_9BACE</name>
<evidence type="ECO:0008006" key="4">
    <source>
        <dbReference type="Google" id="ProtNLM"/>
    </source>
</evidence>
<feature type="signal peptide" evidence="1">
    <location>
        <begin position="1"/>
        <end position="24"/>
    </location>
</feature>
<dbReference type="AlphaFoldDB" id="A0A108T2E5"/>
<evidence type="ECO:0000256" key="1">
    <source>
        <dbReference type="SAM" id="SignalP"/>
    </source>
</evidence>
<dbReference type="PANTHER" id="PTHR47197">
    <property type="entry name" value="PROTEIN NIRF"/>
    <property type="match status" value="1"/>
</dbReference>